<accession>A0ACC1I686</accession>
<feature type="non-terminal residue" evidence="1">
    <location>
        <position position="606"/>
    </location>
</feature>
<organism evidence="1 2">
    <name type="scientific">Kickxella alabastrina</name>
    <dbReference type="NCBI Taxonomy" id="61397"/>
    <lineage>
        <taxon>Eukaryota</taxon>
        <taxon>Fungi</taxon>
        <taxon>Fungi incertae sedis</taxon>
        <taxon>Zoopagomycota</taxon>
        <taxon>Kickxellomycotina</taxon>
        <taxon>Kickxellomycetes</taxon>
        <taxon>Kickxellales</taxon>
        <taxon>Kickxellaceae</taxon>
        <taxon>Kickxella</taxon>
    </lineage>
</organism>
<dbReference type="EMBL" id="JANBPG010002074">
    <property type="protein sequence ID" value="KAJ1887139.1"/>
    <property type="molecule type" value="Genomic_DNA"/>
</dbReference>
<proteinExistence type="predicted"/>
<keyword evidence="2" id="KW-1185">Reference proteome</keyword>
<evidence type="ECO:0000313" key="1">
    <source>
        <dbReference type="EMBL" id="KAJ1887139.1"/>
    </source>
</evidence>
<comment type="caution">
    <text evidence="1">The sequence shown here is derived from an EMBL/GenBank/DDBJ whole genome shotgun (WGS) entry which is preliminary data.</text>
</comment>
<keyword evidence="1" id="KW-0808">Transferase</keyword>
<keyword evidence="1" id="KW-0489">Methyltransferase</keyword>
<name>A0ACC1I686_9FUNG</name>
<evidence type="ECO:0000313" key="2">
    <source>
        <dbReference type="Proteomes" id="UP001150581"/>
    </source>
</evidence>
<gene>
    <name evidence="1" type="primary">MAD1_1</name>
    <name evidence="1" type="ORF">LPJ66_009272</name>
</gene>
<reference evidence="1" key="1">
    <citation type="submission" date="2022-07" db="EMBL/GenBank/DDBJ databases">
        <title>Phylogenomic reconstructions and comparative analyses of Kickxellomycotina fungi.</title>
        <authorList>
            <person name="Reynolds N.K."/>
            <person name="Stajich J.E."/>
            <person name="Barry K."/>
            <person name="Grigoriev I.V."/>
            <person name="Crous P."/>
            <person name="Smith M.E."/>
        </authorList>
    </citation>
    <scope>NUCLEOTIDE SEQUENCE</scope>
    <source>
        <strain evidence="1">Benny 63K</strain>
    </source>
</reference>
<protein>
    <submittedName>
        <fullName evidence="1">Coiled-coil domain-containing protein mad1</fullName>
        <ecNumber evidence="1">2.1.1.233</ecNumber>
    </submittedName>
</protein>
<dbReference type="EC" id="2.1.1.233" evidence="1"/>
<sequence>MQTSETPLAKRRQQQLLQQATQLQGAVPPSTAIRSRFLTITEQPAARGTKRRLDAASTGSSPGIRSPAPWMLGLGPGLDTPVRARPAQATASLLDSLLQSPSRSILAAVQRDSSAASQANALRRAAEDARFDAQQAALERERERSEAVQLRQALEAEVAAQAKRVEALERDRRWLFEQEEKLTCARRGAEAALARQRAAYEARVDQMDAAVRDADRRLDDVARAMRRQAAEHASEKEALLLRATRAEREKESLMQSQAAREEGLLQSQAAREESLMQSQAAREESLMRSQAAGEESLMQSQAAGGESLMQSQAAGGDAMPIRESKRDPPSLIAQLERDLAEQCAYIKAVEQQNRHLRAEAKRLAQAAAAQEQEREAAQALRAKVQRLEDAQRAHAETAAQLSALQQERAQWQRVFEAPGAPNAGSPFAVARTVADQRHALRALETRAAALQAACAESEQHRVSAETRCEALAAECARLRAQADAEAQRAARLDGARLHAVREADFARAQLHSYDREEASMMPGNYDAHKALRIRQLEMFVDELRAWVAAADSGADADPARTNAVNAASAELLRGYREDAESARDDYRRLLERFEALEREAARLELQ</sequence>
<dbReference type="Proteomes" id="UP001150581">
    <property type="component" value="Unassembled WGS sequence"/>
</dbReference>